<keyword evidence="2" id="KW-0614">Plasmid</keyword>
<gene>
    <name evidence="2" type="ORF">M4018_084520</name>
</gene>
<evidence type="ECO:0000256" key="1">
    <source>
        <dbReference type="SAM" id="MobiDB-lite"/>
    </source>
</evidence>
<name>A0A8F7PZ98_STRRM</name>
<sequence>MSTINMLGETEVEVLLCSVRGHRPLSRDALRTPGRPPVTVVLDRTDDVRFTRTALCSHDPSAGRVVVHPTVPGGKRLARHDILTALESVPPGRRPAHRTTAAALSDAAYAAAREWPGGQLTLLRAHLMTGGWEALIHVHRTTRVDVVLVHHAELSADLEHLLQHCDHRVLDTLEAMQALHPPVSGGPGPTLPPRPARHGTDPADTEP</sequence>
<dbReference type="GeneID" id="66860420"/>
<evidence type="ECO:0000313" key="2">
    <source>
        <dbReference type="EMBL" id="QXV92246.1"/>
    </source>
</evidence>
<protein>
    <submittedName>
        <fullName evidence="2">Uncharacterized protein</fullName>
    </submittedName>
</protein>
<feature type="region of interest" description="Disordered" evidence="1">
    <location>
        <begin position="179"/>
        <end position="207"/>
    </location>
</feature>
<dbReference type="AlphaFoldDB" id="A0A8F7PZ98"/>
<organism evidence="2">
    <name type="scientific">Streptomyces rimosus</name>
    <dbReference type="NCBI Taxonomy" id="1927"/>
    <lineage>
        <taxon>Bacteria</taxon>
        <taxon>Bacillati</taxon>
        <taxon>Actinomycetota</taxon>
        <taxon>Actinomycetes</taxon>
        <taxon>Kitasatosporales</taxon>
        <taxon>Streptomycetaceae</taxon>
        <taxon>Streptomyces</taxon>
    </lineage>
</organism>
<dbReference type="RefSeq" id="WP_003984052.1">
    <property type="nucleotide sequence ID" value="NZ_CP025552.1"/>
</dbReference>
<accession>A0A8F7PZ98</accession>
<dbReference type="EMBL" id="MZ502218">
    <property type="protein sequence ID" value="QXV92246.1"/>
    <property type="molecule type" value="Genomic_DNA"/>
</dbReference>
<geneLocation type="plasmid" evidence="2">
    <name>unnamed</name>
</geneLocation>
<reference evidence="2" key="1">
    <citation type="submission" date="2021-06" db="EMBL/GenBank/DDBJ databases">
        <authorList>
            <person name="Tome M."/>
            <person name="Jakse J."/>
            <person name="Slemc L."/>
            <person name="Garcia A.R."/>
            <person name="Petkovic H."/>
        </authorList>
    </citation>
    <scope>NUCLEOTIDE SEQUENCE</scope>
    <source>
        <plasmid evidence="2">unnamed</plasmid>
    </source>
</reference>
<proteinExistence type="predicted"/>